<sequence>MHDRPELRADIPALEPDAVLLGQLVELSTASTAAATVRRTLRPVRALATGVAALGLVGATTWIAGALPGVPSPIAPGHTPRHAPTAPATPSRTGDAHVPSAAASPSSDASRPHAEASDVATPGASPAWSPPGKPSEQPTGTGGGRAVGHSPSKHPDSGRHVGQHKPNRGHVKGTQGKSQEHSPPTPTPSRSTGQPDDPTTGP</sequence>
<gene>
    <name evidence="3" type="ORF">GCM10009798_36220</name>
</gene>
<evidence type="ECO:0000313" key="3">
    <source>
        <dbReference type="EMBL" id="GAA1971916.1"/>
    </source>
</evidence>
<dbReference type="EMBL" id="BAAAPB010000004">
    <property type="protein sequence ID" value="GAA1971916.1"/>
    <property type="molecule type" value="Genomic_DNA"/>
</dbReference>
<organism evidence="3 4">
    <name type="scientific">Nocardioides panacihumi</name>
    <dbReference type="NCBI Taxonomy" id="400774"/>
    <lineage>
        <taxon>Bacteria</taxon>
        <taxon>Bacillati</taxon>
        <taxon>Actinomycetota</taxon>
        <taxon>Actinomycetes</taxon>
        <taxon>Propionibacteriales</taxon>
        <taxon>Nocardioidaceae</taxon>
        <taxon>Nocardioides</taxon>
    </lineage>
</organism>
<evidence type="ECO:0000313" key="4">
    <source>
        <dbReference type="Proteomes" id="UP001500571"/>
    </source>
</evidence>
<evidence type="ECO:0000256" key="2">
    <source>
        <dbReference type="SAM" id="Phobius"/>
    </source>
</evidence>
<keyword evidence="2" id="KW-0812">Transmembrane</keyword>
<feature type="transmembrane region" description="Helical" evidence="2">
    <location>
        <begin position="46"/>
        <end position="67"/>
    </location>
</feature>
<reference evidence="3 4" key="1">
    <citation type="journal article" date="2019" name="Int. J. Syst. Evol. Microbiol.">
        <title>The Global Catalogue of Microorganisms (GCM) 10K type strain sequencing project: providing services to taxonomists for standard genome sequencing and annotation.</title>
        <authorList>
            <consortium name="The Broad Institute Genomics Platform"/>
            <consortium name="The Broad Institute Genome Sequencing Center for Infectious Disease"/>
            <person name="Wu L."/>
            <person name="Ma J."/>
        </authorList>
    </citation>
    <scope>NUCLEOTIDE SEQUENCE [LARGE SCALE GENOMIC DNA]</scope>
    <source>
        <strain evidence="3 4">JCM 15309</strain>
    </source>
</reference>
<proteinExistence type="predicted"/>
<feature type="compositionally biased region" description="Low complexity" evidence="1">
    <location>
        <begin position="75"/>
        <end position="109"/>
    </location>
</feature>
<feature type="compositionally biased region" description="Basic residues" evidence="1">
    <location>
        <begin position="161"/>
        <end position="171"/>
    </location>
</feature>
<keyword evidence="4" id="KW-1185">Reference proteome</keyword>
<evidence type="ECO:0000256" key="1">
    <source>
        <dbReference type="SAM" id="MobiDB-lite"/>
    </source>
</evidence>
<keyword evidence="2" id="KW-1133">Transmembrane helix</keyword>
<accession>A0ABN2RMY2</accession>
<dbReference type="RefSeq" id="WP_344047266.1">
    <property type="nucleotide sequence ID" value="NZ_BAAAPB010000004.1"/>
</dbReference>
<protein>
    <submittedName>
        <fullName evidence="3">Uncharacterized protein</fullName>
    </submittedName>
</protein>
<feature type="region of interest" description="Disordered" evidence="1">
    <location>
        <begin position="73"/>
        <end position="202"/>
    </location>
</feature>
<name>A0ABN2RMY2_9ACTN</name>
<keyword evidence="2" id="KW-0472">Membrane</keyword>
<comment type="caution">
    <text evidence="3">The sequence shown here is derived from an EMBL/GenBank/DDBJ whole genome shotgun (WGS) entry which is preliminary data.</text>
</comment>
<dbReference type="Proteomes" id="UP001500571">
    <property type="component" value="Unassembled WGS sequence"/>
</dbReference>